<dbReference type="Pfam" id="PF00672">
    <property type="entry name" value="HAMP"/>
    <property type="match status" value="1"/>
</dbReference>
<dbReference type="InterPro" id="IPR003594">
    <property type="entry name" value="HATPase_dom"/>
</dbReference>
<sequence>MLYFNNKSIRFKLLFYFFIIIILCVSTLSFFGGNIYKDSLEEEANMHTDQMINQVWSNIKTLIEENENIMYYLSQEELVKEFMLEQESNSSDEQSIKNKMQVYKDRHPEIAGILILNKHDRFISNEISRISRDPLTTEPWYVETIKSPEKMHLISNPIGRNIKNNSNYQVNNVLTLVKAVKNSNTDEVMGVILIDLKLDFIKNIIESIKLGKSGFVFITDENGKVVYAPVNDIVYRIHPSWLQNESSSPVEQTIKGNNYQIIYNTISDIGWKVAGVFSLDETTKVVSDVQKLTFVIALITLLVGSVFSLFFASMITKPVNKLKTLMGNVEEGRFDLRFHSKYRDEIGQLGKSYNKMIDEIERLIELVYKEQKSKREAELEILQAQIKPHFLYNTLDTIQWMADEYHATKITELVNALTTLFRIGLNKGKEFITVEEEVEHVKSYLIIQMTRYESKLEYEINMNERVKDYQVLKLILQPLVENAIYHGIRNKRGKGKIIINIDTQDDKLLFTVRDTGMGVKSDKLREINNYLKKIDSNVSKGYGLFNVNARIKLSYGTDYGLEVYSEFKKGTTINAILPLKPF</sequence>
<accession>A0A1I4HW36</accession>
<dbReference type="RefSeq" id="WP_091481036.1">
    <property type="nucleotide sequence ID" value="NZ_FOTR01000001.1"/>
</dbReference>
<dbReference type="SUPFAM" id="SSF55874">
    <property type="entry name" value="ATPase domain of HSP90 chaperone/DNA topoisomerase II/histidine kinase"/>
    <property type="match status" value="1"/>
</dbReference>
<keyword evidence="7 14" id="KW-0812">Transmembrane</keyword>
<evidence type="ECO:0000256" key="6">
    <source>
        <dbReference type="ARBA" id="ARBA00022679"/>
    </source>
</evidence>
<proteinExistence type="predicted"/>
<dbReference type="SUPFAM" id="SSF158472">
    <property type="entry name" value="HAMP domain-like"/>
    <property type="match status" value="1"/>
</dbReference>
<dbReference type="InterPro" id="IPR036890">
    <property type="entry name" value="HATPase_C_sf"/>
</dbReference>
<evidence type="ECO:0000256" key="7">
    <source>
        <dbReference type="ARBA" id="ARBA00022692"/>
    </source>
</evidence>
<dbReference type="PANTHER" id="PTHR34220:SF7">
    <property type="entry name" value="SENSOR HISTIDINE KINASE YPDA"/>
    <property type="match status" value="1"/>
</dbReference>
<dbReference type="SMART" id="SM00387">
    <property type="entry name" value="HATPase_c"/>
    <property type="match status" value="1"/>
</dbReference>
<dbReference type="Pfam" id="PF02743">
    <property type="entry name" value="dCache_1"/>
    <property type="match status" value="1"/>
</dbReference>
<dbReference type="CDD" id="cd06225">
    <property type="entry name" value="HAMP"/>
    <property type="match status" value="1"/>
</dbReference>
<dbReference type="Gene3D" id="3.30.450.20">
    <property type="entry name" value="PAS domain"/>
    <property type="match status" value="1"/>
</dbReference>
<protein>
    <recommendedName>
        <fullName evidence="3">histidine kinase</fullName>
        <ecNumber evidence="3">2.7.13.3</ecNumber>
    </recommendedName>
</protein>
<evidence type="ECO:0000256" key="11">
    <source>
        <dbReference type="ARBA" id="ARBA00022989"/>
    </source>
</evidence>
<reference evidence="18" key="1">
    <citation type="submission" date="2016-10" db="EMBL/GenBank/DDBJ databases">
        <authorList>
            <person name="Varghese N."/>
            <person name="Submissions S."/>
        </authorList>
    </citation>
    <scope>NUCLEOTIDE SEQUENCE [LARGE SCALE GENOMIC DNA]</scope>
    <source>
        <strain evidence="18">CGMCC 1.4250</strain>
    </source>
</reference>
<comment type="subcellular location">
    <subcellularLocation>
        <location evidence="2">Cell membrane</location>
        <topology evidence="2">Multi-pass membrane protein</topology>
    </subcellularLocation>
</comment>
<dbReference type="GO" id="GO:0005524">
    <property type="term" value="F:ATP binding"/>
    <property type="evidence" value="ECO:0007669"/>
    <property type="project" value="UniProtKB-KW"/>
</dbReference>
<evidence type="ECO:0000313" key="18">
    <source>
        <dbReference type="Proteomes" id="UP000198565"/>
    </source>
</evidence>
<dbReference type="OrthoDB" id="9776552at2"/>
<keyword evidence="5" id="KW-0597">Phosphoprotein</keyword>
<dbReference type="Proteomes" id="UP000198565">
    <property type="component" value="Unassembled WGS sequence"/>
</dbReference>
<evidence type="ECO:0000256" key="14">
    <source>
        <dbReference type="SAM" id="Phobius"/>
    </source>
</evidence>
<evidence type="ECO:0000256" key="1">
    <source>
        <dbReference type="ARBA" id="ARBA00000085"/>
    </source>
</evidence>
<dbReference type="Pfam" id="PF02518">
    <property type="entry name" value="HATPase_c"/>
    <property type="match status" value="1"/>
</dbReference>
<feature type="transmembrane region" description="Helical" evidence="14">
    <location>
        <begin position="292"/>
        <end position="316"/>
    </location>
</feature>
<dbReference type="InterPro" id="IPR010559">
    <property type="entry name" value="Sig_transdc_His_kin_internal"/>
</dbReference>
<evidence type="ECO:0000259" key="15">
    <source>
        <dbReference type="PROSITE" id="PS50109"/>
    </source>
</evidence>
<keyword evidence="8" id="KW-0547">Nucleotide-binding</keyword>
<dbReference type="STRING" id="334253.SAMN04487943_101662"/>
<dbReference type="InterPro" id="IPR050640">
    <property type="entry name" value="Bact_2-comp_sensor_kinase"/>
</dbReference>
<dbReference type="PROSITE" id="PS50109">
    <property type="entry name" value="HIS_KIN"/>
    <property type="match status" value="1"/>
</dbReference>
<keyword evidence="11 14" id="KW-1133">Transmembrane helix</keyword>
<keyword evidence="10" id="KW-0067">ATP-binding</keyword>
<keyword evidence="13 14" id="KW-0472">Membrane</keyword>
<evidence type="ECO:0000256" key="10">
    <source>
        <dbReference type="ARBA" id="ARBA00022840"/>
    </source>
</evidence>
<keyword evidence="18" id="KW-1185">Reference proteome</keyword>
<dbReference type="Gene3D" id="3.30.565.10">
    <property type="entry name" value="Histidine kinase-like ATPase, C-terminal domain"/>
    <property type="match status" value="1"/>
</dbReference>
<dbReference type="PROSITE" id="PS50885">
    <property type="entry name" value="HAMP"/>
    <property type="match status" value="1"/>
</dbReference>
<dbReference type="SMART" id="SM00304">
    <property type="entry name" value="HAMP"/>
    <property type="match status" value="1"/>
</dbReference>
<evidence type="ECO:0000256" key="12">
    <source>
        <dbReference type="ARBA" id="ARBA00023012"/>
    </source>
</evidence>
<name>A0A1I4HW36_9BACI</name>
<keyword evidence="9 17" id="KW-0418">Kinase</keyword>
<evidence type="ECO:0000256" key="2">
    <source>
        <dbReference type="ARBA" id="ARBA00004651"/>
    </source>
</evidence>
<evidence type="ECO:0000259" key="16">
    <source>
        <dbReference type="PROSITE" id="PS50885"/>
    </source>
</evidence>
<dbReference type="InterPro" id="IPR005467">
    <property type="entry name" value="His_kinase_dom"/>
</dbReference>
<organism evidence="17 18">
    <name type="scientific">Gracilibacillus orientalis</name>
    <dbReference type="NCBI Taxonomy" id="334253"/>
    <lineage>
        <taxon>Bacteria</taxon>
        <taxon>Bacillati</taxon>
        <taxon>Bacillota</taxon>
        <taxon>Bacilli</taxon>
        <taxon>Bacillales</taxon>
        <taxon>Bacillaceae</taxon>
        <taxon>Gracilibacillus</taxon>
    </lineage>
</organism>
<feature type="domain" description="HAMP" evidence="16">
    <location>
        <begin position="313"/>
        <end position="365"/>
    </location>
</feature>
<dbReference type="CDD" id="cd12912">
    <property type="entry name" value="PDC2_MCP_like"/>
    <property type="match status" value="1"/>
</dbReference>
<dbReference type="Gene3D" id="6.10.340.10">
    <property type="match status" value="1"/>
</dbReference>
<comment type="catalytic activity">
    <reaction evidence="1">
        <text>ATP + protein L-histidine = ADP + protein N-phospho-L-histidine.</text>
        <dbReference type="EC" id="2.7.13.3"/>
    </reaction>
</comment>
<dbReference type="EC" id="2.7.13.3" evidence="3"/>
<evidence type="ECO:0000313" key="17">
    <source>
        <dbReference type="EMBL" id="SFL45947.1"/>
    </source>
</evidence>
<dbReference type="GO" id="GO:0005886">
    <property type="term" value="C:plasma membrane"/>
    <property type="evidence" value="ECO:0007669"/>
    <property type="project" value="UniProtKB-SubCell"/>
</dbReference>
<dbReference type="EMBL" id="FOTR01000001">
    <property type="protein sequence ID" value="SFL45947.1"/>
    <property type="molecule type" value="Genomic_DNA"/>
</dbReference>
<dbReference type="InterPro" id="IPR003660">
    <property type="entry name" value="HAMP_dom"/>
</dbReference>
<evidence type="ECO:0000256" key="5">
    <source>
        <dbReference type="ARBA" id="ARBA00022553"/>
    </source>
</evidence>
<evidence type="ECO:0000256" key="3">
    <source>
        <dbReference type="ARBA" id="ARBA00012438"/>
    </source>
</evidence>
<feature type="transmembrane region" description="Helical" evidence="14">
    <location>
        <begin position="13"/>
        <end position="36"/>
    </location>
</feature>
<keyword evidence="4" id="KW-1003">Cell membrane</keyword>
<dbReference type="GO" id="GO:0000155">
    <property type="term" value="F:phosphorelay sensor kinase activity"/>
    <property type="evidence" value="ECO:0007669"/>
    <property type="project" value="InterPro"/>
</dbReference>
<dbReference type="AlphaFoldDB" id="A0A1I4HW36"/>
<keyword evidence="6" id="KW-0808">Transferase</keyword>
<evidence type="ECO:0000256" key="9">
    <source>
        <dbReference type="ARBA" id="ARBA00022777"/>
    </source>
</evidence>
<dbReference type="CDD" id="cd18773">
    <property type="entry name" value="PDC1_HK_sensor"/>
    <property type="match status" value="1"/>
</dbReference>
<feature type="domain" description="Histidine kinase" evidence="15">
    <location>
        <begin position="472"/>
        <end position="581"/>
    </location>
</feature>
<dbReference type="Pfam" id="PF06580">
    <property type="entry name" value="His_kinase"/>
    <property type="match status" value="1"/>
</dbReference>
<keyword evidence="12" id="KW-0902">Two-component regulatory system</keyword>
<evidence type="ECO:0000256" key="4">
    <source>
        <dbReference type="ARBA" id="ARBA00022475"/>
    </source>
</evidence>
<evidence type="ECO:0000256" key="8">
    <source>
        <dbReference type="ARBA" id="ARBA00022741"/>
    </source>
</evidence>
<dbReference type="InterPro" id="IPR033479">
    <property type="entry name" value="dCache_1"/>
</dbReference>
<gene>
    <name evidence="17" type="ORF">SAMN04487943_101662</name>
</gene>
<evidence type="ECO:0000256" key="13">
    <source>
        <dbReference type="ARBA" id="ARBA00023136"/>
    </source>
</evidence>
<dbReference type="PANTHER" id="PTHR34220">
    <property type="entry name" value="SENSOR HISTIDINE KINASE YPDA"/>
    <property type="match status" value="1"/>
</dbReference>